<organism evidence="1 2">
    <name type="scientific">Prauserella marina</name>
    <dbReference type="NCBI Taxonomy" id="530584"/>
    <lineage>
        <taxon>Bacteria</taxon>
        <taxon>Bacillati</taxon>
        <taxon>Actinomycetota</taxon>
        <taxon>Actinomycetes</taxon>
        <taxon>Pseudonocardiales</taxon>
        <taxon>Pseudonocardiaceae</taxon>
        <taxon>Prauserella</taxon>
    </lineage>
</organism>
<dbReference type="Gene3D" id="1.10.287.1490">
    <property type="match status" value="1"/>
</dbReference>
<reference evidence="1 2" key="1">
    <citation type="submission" date="2016-10" db="EMBL/GenBank/DDBJ databases">
        <authorList>
            <person name="de Groot N.N."/>
        </authorList>
    </citation>
    <scope>NUCLEOTIDE SEQUENCE [LARGE SCALE GENOMIC DNA]</scope>
    <source>
        <strain evidence="1 2">CGMCC 4.5506</strain>
    </source>
</reference>
<evidence type="ECO:0000313" key="1">
    <source>
        <dbReference type="EMBL" id="SDC67297.1"/>
    </source>
</evidence>
<dbReference type="KEGG" id="pmad:BAY61_00915"/>
<keyword evidence="2" id="KW-1185">Reference proteome</keyword>
<proteinExistence type="predicted"/>
<dbReference type="STRING" id="530584.SAMN05421630_103135"/>
<dbReference type="RefSeq" id="WP_091801271.1">
    <property type="nucleotide sequence ID" value="NZ_CP016353.1"/>
</dbReference>
<name>A0A222VIX1_9PSEU</name>
<dbReference type="AlphaFoldDB" id="A0A222VIX1"/>
<dbReference type="EMBL" id="FMZE01000003">
    <property type="protein sequence ID" value="SDC67297.1"/>
    <property type="molecule type" value="Genomic_DNA"/>
</dbReference>
<gene>
    <name evidence="1" type="ORF">SAMN05421630_103135</name>
</gene>
<dbReference type="OrthoDB" id="4871711at2"/>
<sequence length="155" mass="17570">MAPVNPLKLVREGFGDRLARLVDFRFDQRIRDHAARVADHDERITEQEHCTVDHRRRLAALESGLDKVRGDLRWTAGELERLVPHVAAQEAQLEDVRAKIAVTPSADSGQLVEARALIEEVQRQHAQIRVRLTGIAKYEERLARLEEQASVNAGE</sequence>
<accession>A0A222VIX1</accession>
<evidence type="ECO:0000313" key="2">
    <source>
        <dbReference type="Proteomes" id="UP000199494"/>
    </source>
</evidence>
<protein>
    <submittedName>
        <fullName evidence="1">Uncharacterized protein</fullName>
    </submittedName>
</protein>
<dbReference type="Proteomes" id="UP000199494">
    <property type="component" value="Unassembled WGS sequence"/>
</dbReference>